<evidence type="ECO:0000256" key="2">
    <source>
        <dbReference type="ARBA" id="ARBA00004304"/>
    </source>
</evidence>
<keyword evidence="5" id="KW-0732">Signal</keyword>
<dbReference type="GO" id="GO:0050660">
    <property type="term" value="F:flavin adenine dinucleotide binding"/>
    <property type="evidence" value="ECO:0007669"/>
    <property type="project" value="TreeGrafter"/>
</dbReference>
<name>A0A7S4T5W5_9STRA</name>
<evidence type="ECO:0000256" key="5">
    <source>
        <dbReference type="SAM" id="SignalP"/>
    </source>
</evidence>
<dbReference type="InterPro" id="IPR039510">
    <property type="entry name" value="Vint_dom"/>
</dbReference>
<keyword evidence="3" id="KW-0560">Oxidoreductase</keyword>
<dbReference type="InterPro" id="IPR036844">
    <property type="entry name" value="Hint_dom_sf"/>
</dbReference>
<dbReference type="EMBL" id="HBNS01060029">
    <property type="protein sequence ID" value="CAE4666616.1"/>
    <property type="molecule type" value="Transcribed_RNA"/>
</dbReference>
<evidence type="ECO:0000313" key="7">
    <source>
        <dbReference type="EMBL" id="CAE4666616.1"/>
    </source>
</evidence>
<dbReference type="InterPro" id="IPR006141">
    <property type="entry name" value="Intein_N"/>
</dbReference>
<dbReference type="GO" id="GO:0016539">
    <property type="term" value="P:intein-mediated protein splicing"/>
    <property type="evidence" value="ECO:0007669"/>
    <property type="project" value="InterPro"/>
</dbReference>
<protein>
    <recommendedName>
        <fullName evidence="6">Vint domain-containing protein</fullName>
    </recommendedName>
</protein>
<sequence>MGIGIKKAFAVFSTFFLTLAVASPCRYLDDAPVVEAIIPSLLHLNHLKFLNVDATVYRHTLTKGSLPRLSILEYSSAPIIEVNTAGNEVIISTKGNSCVAAMGGDRSDAHLSSKARSSFFITTLFALAAAPNLKSLGFLSLIAIGILSYKADAAGVDECTPSMKVVLEAPPYYLGSVDECFAEVSNPDHCPEDFPAFETCSDPSPSCELAVVGAGTSGLYTAMRLVEEDKFSAKDICIFEATERAGGRIYSLRGFGPEHDITVDAGAYRTWPEFTPTTHALIEKLGFQMECYEDEDPCQKFNIIGDNGEKIGFASFVEEMLRILVDKGACFFPRHELISIDYEDDESKLLVFANGVSASAKELILNMPQRPLLQVMRKSSLQLEVDEESRIFDSLHSVQTEIVTKLYLYYNNSWWHDLGLTNGDFEMPGDARNMVVKGRYHDGHVKCGEDGSCYGFLLADYVHDFGGEQSQFFRRYQRDRPEPVTIISNTDIEGRAFLNHAHNRLVEFHRYENENADYTGFQAQTVFRKQDPPEFAVLATWNIATFGAGGGWHHWTDLDNVDKAMKPMNELGIHVINEAYSKLQGWAEGALLLADEVLEEFFGVLRPWDFDAPDYLQFVAQTTSEACNEVEDETAANSGGGDSGGGGGTVDLCFTEDALVIMADGTTVRIDEVRVGDLVSTGFPGETGRITNVLVHKVGSTQHASNKVEVVVISSAQYGDLIGSPEHPIFVNGRWMEMQEAIDVGVFDVSDMLAMRTTETIDVFYNLEVDGNKPGNSSHSYVVNGIIASGLGDNEVLNTMFARQKAWKAKA</sequence>
<evidence type="ECO:0000259" key="6">
    <source>
        <dbReference type="Pfam" id="PF14623"/>
    </source>
</evidence>
<dbReference type="PROSITE" id="PS50817">
    <property type="entry name" value="INTEIN_N_TER"/>
    <property type="match status" value="1"/>
</dbReference>
<dbReference type="PANTHER" id="PTHR43563:SF11">
    <property type="entry name" value="AMINE OXIDASE [FLAVIN-CONTAINING] A"/>
    <property type="match status" value="1"/>
</dbReference>
<keyword evidence="4" id="KW-0472">Membrane</keyword>
<dbReference type="GO" id="GO:0008131">
    <property type="term" value="F:primary methylamine oxidase activity"/>
    <property type="evidence" value="ECO:0007669"/>
    <property type="project" value="TreeGrafter"/>
</dbReference>
<dbReference type="SUPFAM" id="SSF51905">
    <property type="entry name" value="FAD/NAD(P)-binding domain"/>
    <property type="match status" value="1"/>
</dbReference>
<comment type="cofactor">
    <cofactor evidence="1">
        <name>FAD</name>
        <dbReference type="ChEBI" id="CHEBI:57692"/>
    </cofactor>
</comment>
<proteinExistence type="predicted"/>
<dbReference type="Pfam" id="PF13450">
    <property type="entry name" value="NAD_binding_8"/>
    <property type="match status" value="1"/>
</dbReference>
<evidence type="ECO:0000256" key="1">
    <source>
        <dbReference type="ARBA" id="ARBA00001974"/>
    </source>
</evidence>
<dbReference type="SUPFAM" id="SSF51294">
    <property type="entry name" value="Hedgehog/intein (Hint) domain"/>
    <property type="match status" value="1"/>
</dbReference>
<dbReference type="InterPro" id="IPR050703">
    <property type="entry name" value="Flavin_MAO"/>
</dbReference>
<dbReference type="Gene3D" id="2.170.16.10">
    <property type="entry name" value="Hedgehog/Intein (Hint) domain"/>
    <property type="match status" value="1"/>
</dbReference>
<feature type="chain" id="PRO_5031074632" description="Vint domain-containing protein" evidence="5">
    <location>
        <begin position="23"/>
        <end position="811"/>
    </location>
</feature>
<dbReference type="GO" id="GO:0031966">
    <property type="term" value="C:mitochondrial membrane"/>
    <property type="evidence" value="ECO:0007669"/>
    <property type="project" value="UniProtKB-SubCell"/>
</dbReference>
<feature type="signal peptide" evidence="5">
    <location>
        <begin position="1"/>
        <end position="22"/>
    </location>
</feature>
<evidence type="ECO:0000256" key="4">
    <source>
        <dbReference type="ARBA" id="ARBA00023136"/>
    </source>
</evidence>
<dbReference type="Pfam" id="PF14623">
    <property type="entry name" value="Vint"/>
    <property type="match status" value="1"/>
</dbReference>
<reference evidence="7" key="1">
    <citation type="submission" date="2021-01" db="EMBL/GenBank/DDBJ databases">
        <authorList>
            <person name="Corre E."/>
            <person name="Pelletier E."/>
            <person name="Niang G."/>
            <person name="Scheremetjew M."/>
            <person name="Finn R."/>
            <person name="Kale V."/>
            <person name="Holt S."/>
            <person name="Cochrane G."/>
            <person name="Meng A."/>
            <person name="Brown T."/>
            <person name="Cohen L."/>
        </authorList>
    </citation>
    <scope>NUCLEOTIDE SEQUENCE</scope>
    <source>
        <strain evidence="7">GSO104</strain>
    </source>
</reference>
<comment type="subcellular location">
    <subcellularLocation>
        <location evidence="2">Mitochondrion membrane</location>
        <topology evidence="2">Single-pass membrane protein</topology>
    </subcellularLocation>
</comment>
<feature type="domain" description="Vint" evidence="6">
    <location>
        <begin position="653"/>
        <end position="792"/>
    </location>
</feature>
<dbReference type="InterPro" id="IPR036188">
    <property type="entry name" value="FAD/NAD-bd_sf"/>
</dbReference>
<evidence type="ECO:0000256" key="3">
    <source>
        <dbReference type="ARBA" id="ARBA00023002"/>
    </source>
</evidence>
<gene>
    <name evidence="7" type="ORF">DBRI00130_LOCUS43194</name>
</gene>
<dbReference type="AlphaFoldDB" id="A0A7S4T5W5"/>
<organism evidence="7">
    <name type="scientific">Ditylum brightwellii</name>
    <dbReference type="NCBI Taxonomy" id="49249"/>
    <lineage>
        <taxon>Eukaryota</taxon>
        <taxon>Sar</taxon>
        <taxon>Stramenopiles</taxon>
        <taxon>Ochrophyta</taxon>
        <taxon>Bacillariophyta</taxon>
        <taxon>Mediophyceae</taxon>
        <taxon>Lithodesmiophycidae</taxon>
        <taxon>Lithodesmiales</taxon>
        <taxon>Lithodesmiaceae</taxon>
        <taxon>Ditylum</taxon>
    </lineage>
</organism>
<dbReference type="Gene3D" id="3.50.50.60">
    <property type="entry name" value="FAD/NAD(P)-binding domain"/>
    <property type="match status" value="1"/>
</dbReference>
<accession>A0A7S4T5W5</accession>
<dbReference type="CDD" id="cd00081">
    <property type="entry name" value="Hint"/>
    <property type="match status" value="1"/>
</dbReference>
<dbReference type="PANTHER" id="PTHR43563">
    <property type="entry name" value="AMINE OXIDASE"/>
    <property type="match status" value="1"/>
</dbReference>